<feature type="compositionally biased region" description="Basic and acidic residues" evidence="1">
    <location>
        <begin position="1"/>
        <end position="11"/>
    </location>
</feature>
<feature type="non-terminal residue" evidence="2">
    <location>
        <position position="104"/>
    </location>
</feature>
<accession>A0A0A9X5W4</accession>
<evidence type="ECO:0000256" key="1">
    <source>
        <dbReference type="SAM" id="MobiDB-lite"/>
    </source>
</evidence>
<feature type="compositionally biased region" description="Basic residues" evidence="1">
    <location>
        <begin position="80"/>
        <end position="89"/>
    </location>
</feature>
<sequence length="104" mass="11912">IRNSTNDERASLPDQMSRENPQQLSCEANKPEEDKQQLVEKSQVIQTWLLQSHHENIDEKARTSFQYPLNPVDDSSLLKTLRKPPRCRTKVLPSSVSKPGKSKT</sequence>
<feature type="non-terminal residue" evidence="2">
    <location>
        <position position="1"/>
    </location>
</feature>
<reference evidence="2" key="1">
    <citation type="journal article" date="2014" name="PLoS ONE">
        <title>Transcriptome-Based Identification of ABC Transporters in the Western Tarnished Plant Bug Lygus hesperus.</title>
        <authorList>
            <person name="Hull J.J."/>
            <person name="Chaney K."/>
            <person name="Geib S.M."/>
            <person name="Fabrick J.A."/>
            <person name="Brent C.S."/>
            <person name="Walsh D."/>
            <person name="Lavine L.C."/>
        </authorList>
    </citation>
    <scope>NUCLEOTIDE SEQUENCE</scope>
</reference>
<feature type="region of interest" description="Disordered" evidence="1">
    <location>
        <begin position="76"/>
        <end position="104"/>
    </location>
</feature>
<feature type="region of interest" description="Disordered" evidence="1">
    <location>
        <begin position="1"/>
        <end position="38"/>
    </location>
</feature>
<dbReference type="AlphaFoldDB" id="A0A0A9X5W4"/>
<proteinExistence type="predicted"/>
<reference evidence="2" key="2">
    <citation type="submission" date="2014-07" db="EMBL/GenBank/DDBJ databases">
        <authorList>
            <person name="Hull J."/>
        </authorList>
    </citation>
    <scope>NUCLEOTIDE SEQUENCE</scope>
</reference>
<organism evidence="2">
    <name type="scientific">Lygus hesperus</name>
    <name type="common">Western plant bug</name>
    <dbReference type="NCBI Taxonomy" id="30085"/>
    <lineage>
        <taxon>Eukaryota</taxon>
        <taxon>Metazoa</taxon>
        <taxon>Ecdysozoa</taxon>
        <taxon>Arthropoda</taxon>
        <taxon>Hexapoda</taxon>
        <taxon>Insecta</taxon>
        <taxon>Pterygota</taxon>
        <taxon>Neoptera</taxon>
        <taxon>Paraneoptera</taxon>
        <taxon>Hemiptera</taxon>
        <taxon>Heteroptera</taxon>
        <taxon>Panheteroptera</taxon>
        <taxon>Cimicomorpha</taxon>
        <taxon>Miridae</taxon>
        <taxon>Mirini</taxon>
        <taxon>Lygus</taxon>
    </lineage>
</organism>
<name>A0A0A9X5W4_LYGHE</name>
<protein>
    <submittedName>
        <fullName evidence="2">Uncharacterized protein</fullName>
    </submittedName>
</protein>
<evidence type="ECO:0000313" key="2">
    <source>
        <dbReference type="EMBL" id="JAG15389.1"/>
    </source>
</evidence>
<feature type="compositionally biased region" description="Basic and acidic residues" evidence="1">
    <location>
        <begin position="29"/>
        <end position="38"/>
    </location>
</feature>
<dbReference type="EMBL" id="GBHO01028215">
    <property type="protein sequence ID" value="JAG15389.1"/>
    <property type="molecule type" value="Transcribed_RNA"/>
</dbReference>
<gene>
    <name evidence="2" type="ORF">CM83_30913</name>
</gene>